<dbReference type="InterPro" id="IPR040457">
    <property type="entry name" value="GCP_C"/>
</dbReference>
<dbReference type="InterPro" id="IPR007259">
    <property type="entry name" value="GCP"/>
</dbReference>
<dbReference type="InterPro" id="IPR041470">
    <property type="entry name" value="GCP_N"/>
</dbReference>
<dbReference type="Proteomes" id="UP001200034">
    <property type="component" value="Unassembled WGS sequence"/>
</dbReference>
<dbReference type="Pfam" id="PF17681">
    <property type="entry name" value="GCP_N_terminal"/>
    <property type="match status" value="1"/>
</dbReference>
<evidence type="ECO:0000259" key="6">
    <source>
        <dbReference type="Pfam" id="PF04130"/>
    </source>
</evidence>
<dbReference type="AlphaFoldDB" id="A0AAD4PIE2"/>
<dbReference type="PANTHER" id="PTHR19302">
    <property type="entry name" value="GAMMA TUBULIN COMPLEX PROTEIN"/>
    <property type="match status" value="1"/>
</dbReference>
<dbReference type="GO" id="GO:0051011">
    <property type="term" value="F:microtubule minus-end binding"/>
    <property type="evidence" value="ECO:0007669"/>
    <property type="project" value="TreeGrafter"/>
</dbReference>
<reference evidence="8" key="1">
    <citation type="journal article" date="2021" name="Mol. Ecol. Resour.">
        <title>Phylogenomic analyses of the genus Drosophila reveals genomic signals of climate adaptation.</title>
        <authorList>
            <person name="Li F."/>
            <person name="Rane R.V."/>
            <person name="Luria V."/>
            <person name="Xiong Z."/>
            <person name="Chen J."/>
            <person name="Li Z."/>
            <person name="Catullo R.A."/>
            <person name="Griffin P.C."/>
            <person name="Schiffer M."/>
            <person name="Pearce S."/>
            <person name="Lee S.F."/>
            <person name="McElroy K."/>
            <person name="Stocker A."/>
            <person name="Shirriffs J."/>
            <person name="Cockerell F."/>
            <person name="Coppin C."/>
            <person name="Sgro C.M."/>
            <person name="Karger A."/>
            <person name="Cain J.W."/>
            <person name="Weber J.A."/>
            <person name="Santpere G."/>
            <person name="Kirschner M.W."/>
            <person name="Hoffmann A.A."/>
            <person name="Oakeshott J.G."/>
            <person name="Zhang G."/>
        </authorList>
    </citation>
    <scope>NUCLEOTIDE SEQUENCE</scope>
    <source>
        <strain evidence="8">BGI-SZ-2011g</strain>
    </source>
</reference>
<dbReference type="GO" id="GO:0051225">
    <property type="term" value="P:spindle assembly"/>
    <property type="evidence" value="ECO:0007669"/>
    <property type="project" value="TreeGrafter"/>
</dbReference>
<evidence type="ECO:0000259" key="7">
    <source>
        <dbReference type="Pfam" id="PF17681"/>
    </source>
</evidence>
<evidence type="ECO:0000256" key="4">
    <source>
        <dbReference type="ARBA" id="ARBA00023212"/>
    </source>
</evidence>
<evidence type="ECO:0000256" key="1">
    <source>
        <dbReference type="ARBA" id="ARBA00010337"/>
    </source>
</evidence>
<name>A0AAD4PIE2_9MUSC</name>
<gene>
    <name evidence="8" type="ORF">KR093_011554</name>
</gene>
<organism evidence="8 9">
    <name type="scientific">Drosophila rubida</name>
    <dbReference type="NCBI Taxonomy" id="30044"/>
    <lineage>
        <taxon>Eukaryota</taxon>
        <taxon>Metazoa</taxon>
        <taxon>Ecdysozoa</taxon>
        <taxon>Arthropoda</taxon>
        <taxon>Hexapoda</taxon>
        <taxon>Insecta</taxon>
        <taxon>Pterygota</taxon>
        <taxon>Neoptera</taxon>
        <taxon>Endopterygota</taxon>
        <taxon>Diptera</taxon>
        <taxon>Brachycera</taxon>
        <taxon>Muscomorpha</taxon>
        <taxon>Ephydroidea</taxon>
        <taxon>Drosophilidae</taxon>
        <taxon>Drosophila</taxon>
    </lineage>
</organism>
<evidence type="ECO:0000256" key="5">
    <source>
        <dbReference type="RuleBase" id="RU363050"/>
    </source>
</evidence>
<comment type="subcellular location">
    <subcellularLocation>
        <location evidence="5">Cytoplasm</location>
        <location evidence="5">Cytoskeleton</location>
        <location evidence="5">Microtubule organizing center</location>
    </subcellularLocation>
</comment>
<dbReference type="GO" id="GO:0000922">
    <property type="term" value="C:spindle pole"/>
    <property type="evidence" value="ECO:0007669"/>
    <property type="project" value="InterPro"/>
</dbReference>
<dbReference type="Gene3D" id="1.20.120.1900">
    <property type="entry name" value="Gamma-tubulin complex, C-terminal domain"/>
    <property type="match status" value="1"/>
</dbReference>
<feature type="non-terminal residue" evidence="8">
    <location>
        <position position="621"/>
    </location>
</feature>
<dbReference type="InterPro" id="IPR042241">
    <property type="entry name" value="GCP_C_sf"/>
</dbReference>
<keyword evidence="9" id="KW-1185">Reference proteome</keyword>
<evidence type="ECO:0000256" key="2">
    <source>
        <dbReference type="ARBA" id="ARBA00022490"/>
    </source>
</evidence>
<feature type="non-terminal residue" evidence="8">
    <location>
        <position position="1"/>
    </location>
</feature>
<comment type="similarity">
    <text evidence="1 5">Belongs to the TUBGCP family.</text>
</comment>
<protein>
    <recommendedName>
        <fullName evidence="5">Gamma-tubulin complex component</fullName>
    </recommendedName>
</protein>
<keyword evidence="3 5" id="KW-0493">Microtubule</keyword>
<keyword evidence="2 5" id="KW-0963">Cytoplasm</keyword>
<dbReference type="Pfam" id="PF04130">
    <property type="entry name" value="GCP_C_terminal"/>
    <property type="match status" value="1"/>
</dbReference>
<evidence type="ECO:0000313" key="8">
    <source>
        <dbReference type="EMBL" id="KAH8366273.1"/>
    </source>
</evidence>
<comment type="caution">
    <text evidence="8">The sequence shown here is derived from an EMBL/GenBank/DDBJ whole genome shotgun (WGS) entry which is preliminary data.</text>
</comment>
<feature type="domain" description="Gamma tubulin complex component C-terminal" evidence="6">
    <location>
        <begin position="326"/>
        <end position="618"/>
    </location>
</feature>
<dbReference type="GO" id="GO:0007020">
    <property type="term" value="P:microtubule nucleation"/>
    <property type="evidence" value="ECO:0007669"/>
    <property type="project" value="InterPro"/>
</dbReference>
<proteinExistence type="inferred from homology"/>
<evidence type="ECO:0000313" key="9">
    <source>
        <dbReference type="Proteomes" id="UP001200034"/>
    </source>
</evidence>
<dbReference type="EMBL" id="JAJJHW010002774">
    <property type="protein sequence ID" value="KAH8366273.1"/>
    <property type="molecule type" value="Genomic_DNA"/>
</dbReference>
<accession>A0AAD4PIE2</accession>
<dbReference type="GO" id="GO:0051321">
    <property type="term" value="P:meiotic cell cycle"/>
    <property type="evidence" value="ECO:0007669"/>
    <property type="project" value="TreeGrafter"/>
</dbReference>
<dbReference type="GO" id="GO:0000930">
    <property type="term" value="C:gamma-tubulin complex"/>
    <property type="evidence" value="ECO:0007669"/>
    <property type="project" value="TreeGrafter"/>
</dbReference>
<dbReference type="GO" id="GO:0043015">
    <property type="term" value="F:gamma-tubulin binding"/>
    <property type="evidence" value="ECO:0007669"/>
    <property type="project" value="InterPro"/>
</dbReference>
<evidence type="ECO:0000256" key="3">
    <source>
        <dbReference type="ARBA" id="ARBA00022701"/>
    </source>
</evidence>
<sequence>TWAFEAVGGYFLPKENLNKLSAKEQEQLLIRDLIYAFSGVPTTHIRPDVPVDMISMLRTVQIDEVSFKIDEGFRSAFRALANELLPLIAHYINVQSFVEDTIMSKGCYRTLGVAMHRNMQAYFDLLSALETQLQQHQLNLQQLVKQLRPWLRNLESLASVCSQARRSDLSIAELLSLMHDAQQRWKTSSLRQVLTAVADYYMKMVQLWTQKGVLYDVRGDFYVEDTHASALSSALLSPKHCCHAFWQQRYRLHDARLPSFLAPQCEHIFRAGKYLNVLRQCNVQLQLMQAPLSYVCGEEAHVQLIRSSYELPARKLLAVLKADDQLQQHLHNLQDYLLLQRNDFVESLLEKCAVQLLQPVDSLVPEKLQKLLLETLQSSGDPYKHMLQLQLLDHDVASRLEQRQPPSSSASEEDQLLPEPLSLAGYEAIALSYTPNWPVSLIVHETPLQQLQQLHRVLFVLRYVQHQLQCCGYHLAKCNPLAGALRDRMEATIKQLEQHLLLDVLQPRWQRLLKHVEKAELVDEVIERFEATVQQSVQLCLLSEPVSFVRALFTLGQMCLNFCGFVEEPPSCEEFDAGLFEYDSEFTSMLQTILNVIEHLAGSSHTHEEERVSCKQLLDRI</sequence>
<feature type="domain" description="Gamma tubulin complex component protein N-terminal" evidence="7">
    <location>
        <begin position="30"/>
        <end position="320"/>
    </location>
</feature>
<keyword evidence="4 5" id="KW-0206">Cytoskeleton</keyword>
<dbReference type="GO" id="GO:0000278">
    <property type="term" value="P:mitotic cell cycle"/>
    <property type="evidence" value="ECO:0007669"/>
    <property type="project" value="TreeGrafter"/>
</dbReference>
<dbReference type="GO" id="GO:0005874">
    <property type="term" value="C:microtubule"/>
    <property type="evidence" value="ECO:0007669"/>
    <property type="project" value="UniProtKB-KW"/>
</dbReference>
<dbReference type="PANTHER" id="PTHR19302:SF13">
    <property type="entry name" value="GAMMA-TUBULIN COMPLEX COMPONENT 2"/>
    <property type="match status" value="1"/>
</dbReference>
<dbReference type="GO" id="GO:0031122">
    <property type="term" value="P:cytoplasmic microtubule organization"/>
    <property type="evidence" value="ECO:0007669"/>
    <property type="project" value="TreeGrafter"/>
</dbReference>